<dbReference type="KEGG" id="sfol:H3H32_29540"/>
<dbReference type="RefSeq" id="WP_182459310.1">
    <property type="nucleotide sequence ID" value="NZ_CP059732.1"/>
</dbReference>
<accession>A0A7G5GT44</accession>
<protein>
    <submittedName>
        <fullName evidence="3">Periplasmic heavy metal sensor</fullName>
    </submittedName>
</protein>
<sequence length="184" mass="21051">MERTKLLTLAVLGLLLVNLLTIGFLIFRSDQSPHKDQMQGPQPDDKGPSRLIIARLHFDEQQQKQYLDLVRQHKQQTMQLNTKSIRLFQSYYGLLTQVHPDSTKSSLVRQIADVQQQIAELNFSHFQQIKSLCRSDQQADFAKLVTDLARLFGQRQRPPHSHGEGPPDDRPGGPPENFPPPPRN</sequence>
<feature type="compositionally biased region" description="Basic and acidic residues" evidence="1">
    <location>
        <begin position="161"/>
        <end position="171"/>
    </location>
</feature>
<keyword evidence="2" id="KW-0812">Transmembrane</keyword>
<evidence type="ECO:0000256" key="1">
    <source>
        <dbReference type="SAM" id="MobiDB-lite"/>
    </source>
</evidence>
<keyword evidence="2" id="KW-0472">Membrane</keyword>
<gene>
    <name evidence="3" type="ORF">H3H32_29540</name>
</gene>
<evidence type="ECO:0000313" key="3">
    <source>
        <dbReference type="EMBL" id="QMW02036.1"/>
    </source>
</evidence>
<feature type="transmembrane region" description="Helical" evidence="2">
    <location>
        <begin position="6"/>
        <end position="27"/>
    </location>
</feature>
<evidence type="ECO:0000313" key="4">
    <source>
        <dbReference type="Proteomes" id="UP000515369"/>
    </source>
</evidence>
<name>A0A7G5GT44_9BACT</name>
<proteinExistence type="predicted"/>
<feature type="region of interest" description="Disordered" evidence="1">
    <location>
        <begin position="150"/>
        <end position="184"/>
    </location>
</feature>
<organism evidence="3 4">
    <name type="scientific">Spirosoma foliorum</name>
    <dbReference type="NCBI Taxonomy" id="2710596"/>
    <lineage>
        <taxon>Bacteria</taxon>
        <taxon>Pseudomonadati</taxon>
        <taxon>Bacteroidota</taxon>
        <taxon>Cytophagia</taxon>
        <taxon>Cytophagales</taxon>
        <taxon>Cytophagaceae</taxon>
        <taxon>Spirosoma</taxon>
    </lineage>
</organism>
<dbReference type="Proteomes" id="UP000515369">
    <property type="component" value="Chromosome"/>
</dbReference>
<dbReference type="AlphaFoldDB" id="A0A7G5GT44"/>
<keyword evidence="2" id="KW-1133">Transmembrane helix</keyword>
<dbReference type="EMBL" id="CP059732">
    <property type="protein sequence ID" value="QMW02036.1"/>
    <property type="molecule type" value="Genomic_DNA"/>
</dbReference>
<evidence type="ECO:0000256" key="2">
    <source>
        <dbReference type="SAM" id="Phobius"/>
    </source>
</evidence>
<keyword evidence="4" id="KW-1185">Reference proteome</keyword>
<dbReference type="Gene3D" id="1.20.120.1490">
    <property type="match status" value="1"/>
</dbReference>
<reference evidence="3 4" key="1">
    <citation type="submission" date="2020-07" db="EMBL/GenBank/DDBJ databases">
        <title>Spirosoma foliorum sp. nov., isolated from the leaves on the Nejang mountain Korea, Republic of.</title>
        <authorList>
            <person name="Ho H."/>
            <person name="Lee Y.-J."/>
            <person name="Nurcahyanto D.-A."/>
            <person name="Kim S.-G."/>
        </authorList>
    </citation>
    <scope>NUCLEOTIDE SEQUENCE [LARGE SCALE GENOMIC DNA]</scope>
    <source>
        <strain evidence="3 4">PL0136</strain>
    </source>
</reference>
<feature type="compositionally biased region" description="Pro residues" evidence="1">
    <location>
        <begin position="172"/>
        <end position="184"/>
    </location>
</feature>